<dbReference type="Gene3D" id="3.40.30.10">
    <property type="entry name" value="Glutaredoxin"/>
    <property type="match status" value="1"/>
</dbReference>
<comment type="similarity">
    <text evidence="1">Belongs to the SCO1/2 family.</text>
</comment>
<dbReference type="CDD" id="cd02968">
    <property type="entry name" value="SCO"/>
    <property type="match status" value="1"/>
</dbReference>
<sequence>MRRVLLAAAAVLVAAAPLAACQREGGGGLAGGRVQLGGPFNLIDMNGQPVTEKALLGKPTAIFFGFTYCPEVCPTTLTDLTAWLKALGPDADKLNVVFVSVDPERDTPEQLRLYLSNFDPRIRGLTGAPDAVAKAAKAYRVYYQKVPQEGGGYTIDHSSSVYLFDAKGQFVAPIAYQSPPERAVSQLRALLAG</sequence>
<keyword evidence="3" id="KW-0479">Metal-binding</keyword>
<keyword evidence="2 3" id="KW-0186">Copper</keyword>
<gene>
    <name evidence="7" type="ORF">DI526_10185</name>
</gene>
<name>A0A2W5VGM3_9CAUL</name>
<dbReference type="PROSITE" id="PS51352">
    <property type="entry name" value="THIOREDOXIN_2"/>
    <property type="match status" value="1"/>
</dbReference>
<evidence type="ECO:0000256" key="4">
    <source>
        <dbReference type="PIRSR" id="PIRSR603782-2"/>
    </source>
</evidence>
<feature type="binding site" evidence="3">
    <location>
        <position position="157"/>
    </location>
    <ligand>
        <name>Cu cation</name>
        <dbReference type="ChEBI" id="CHEBI:23378"/>
    </ligand>
</feature>
<evidence type="ECO:0000256" key="2">
    <source>
        <dbReference type="ARBA" id="ARBA00023008"/>
    </source>
</evidence>
<dbReference type="EMBL" id="QFQZ01000026">
    <property type="protein sequence ID" value="PZR34475.1"/>
    <property type="molecule type" value="Genomic_DNA"/>
</dbReference>
<feature type="disulfide bond" description="Redox-active" evidence="4">
    <location>
        <begin position="69"/>
        <end position="73"/>
    </location>
</feature>
<dbReference type="AlphaFoldDB" id="A0A2W5VGM3"/>
<dbReference type="PANTHER" id="PTHR12151">
    <property type="entry name" value="ELECTRON TRANSPORT PROTIN SCO1/SENC FAMILY MEMBER"/>
    <property type="match status" value="1"/>
</dbReference>
<evidence type="ECO:0000256" key="1">
    <source>
        <dbReference type="ARBA" id="ARBA00010996"/>
    </source>
</evidence>
<evidence type="ECO:0000256" key="3">
    <source>
        <dbReference type="PIRSR" id="PIRSR603782-1"/>
    </source>
</evidence>
<evidence type="ECO:0000259" key="6">
    <source>
        <dbReference type="PROSITE" id="PS51352"/>
    </source>
</evidence>
<evidence type="ECO:0000313" key="8">
    <source>
        <dbReference type="Proteomes" id="UP000249393"/>
    </source>
</evidence>
<feature type="chain" id="PRO_5015953655" evidence="5">
    <location>
        <begin position="20"/>
        <end position="193"/>
    </location>
</feature>
<dbReference type="PANTHER" id="PTHR12151:SF25">
    <property type="entry name" value="LINALOOL DEHYDRATASE_ISOMERASE DOMAIN-CONTAINING PROTEIN"/>
    <property type="match status" value="1"/>
</dbReference>
<comment type="caution">
    <text evidence="7">The sequence shown here is derived from an EMBL/GenBank/DDBJ whole genome shotgun (WGS) entry which is preliminary data.</text>
</comment>
<reference evidence="7 8" key="1">
    <citation type="submission" date="2017-08" db="EMBL/GenBank/DDBJ databases">
        <title>Infants hospitalized years apart are colonized by the same room-sourced microbial strains.</title>
        <authorList>
            <person name="Brooks B."/>
            <person name="Olm M.R."/>
            <person name="Firek B.A."/>
            <person name="Baker R."/>
            <person name="Thomas B.C."/>
            <person name="Morowitz M.J."/>
            <person name="Banfield J.F."/>
        </authorList>
    </citation>
    <scope>NUCLEOTIDE SEQUENCE [LARGE SCALE GENOMIC DNA]</scope>
    <source>
        <strain evidence="7">S2_003_000_R2_4</strain>
    </source>
</reference>
<feature type="domain" description="Thioredoxin" evidence="6">
    <location>
        <begin position="31"/>
        <end position="193"/>
    </location>
</feature>
<dbReference type="InterPro" id="IPR036249">
    <property type="entry name" value="Thioredoxin-like_sf"/>
</dbReference>
<organism evidence="7 8">
    <name type="scientific">Caulobacter segnis</name>
    <dbReference type="NCBI Taxonomy" id="88688"/>
    <lineage>
        <taxon>Bacteria</taxon>
        <taxon>Pseudomonadati</taxon>
        <taxon>Pseudomonadota</taxon>
        <taxon>Alphaproteobacteria</taxon>
        <taxon>Caulobacterales</taxon>
        <taxon>Caulobacteraceae</taxon>
        <taxon>Caulobacter</taxon>
    </lineage>
</organism>
<dbReference type="GO" id="GO:0046872">
    <property type="term" value="F:metal ion binding"/>
    <property type="evidence" value="ECO:0007669"/>
    <property type="project" value="UniProtKB-KW"/>
</dbReference>
<dbReference type="Proteomes" id="UP000249393">
    <property type="component" value="Unassembled WGS sequence"/>
</dbReference>
<feature type="signal peptide" evidence="5">
    <location>
        <begin position="1"/>
        <end position="19"/>
    </location>
</feature>
<dbReference type="SUPFAM" id="SSF52833">
    <property type="entry name" value="Thioredoxin-like"/>
    <property type="match status" value="1"/>
</dbReference>
<proteinExistence type="inferred from homology"/>
<dbReference type="RefSeq" id="WP_304277277.1">
    <property type="nucleotide sequence ID" value="NZ_QFQZ01000026.1"/>
</dbReference>
<accession>A0A2W5VGM3</accession>
<feature type="binding site" evidence="3">
    <location>
        <position position="73"/>
    </location>
    <ligand>
        <name>Cu cation</name>
        <dbReference type="ChEBI" id="CHEBI:23378"/>
    </ligand>
</feature>
<evidence type="ECO:0000313" key="7">
    <source>
        <dbReference type="EMBL" id="PZR34475.1"/>
    </source>
</evidence>
<keyword evidence="5" id="KW-0732">Signal</keyword>
<dbReference type="FunFam" id="3.40.30.10:FF:000013">
    <property type="entry name" value="Blast:Protein SCO1 homolog, mitochondrial"/>
    <property type="match status" value="1"/>
</dbReference>
<evidence type="ECO:0000256" key="5">
    <source>
        <dbReference type="SAM" id="SignalP"/>
    </source>
</evidence>
<dbReference type="InterPro" id="IPR003782">
    <property type="entry name" value="SCO1/SenC"/>
</dbReference>
<dbReference type="Pfam" id="PF02630">
    <property type="entry name" value="SCO1-SenC"/>
    <property type="match status" value="1"/>
</dbReference>
<keyword evidence="4" id="KW-1015">Disulfide bond</keyword>
<feature type="binding site" evidence="3">
    <location>
        <position position="69"/>
    </location>
    <ligand>
        <name>Cu cation</name>
        <dbReference type="ChEBI" id="CHEBI:23378"/>
    </ligand>
</feature>
<protein>
    <submittedName>
        <fullName evidence="7">SCO family protein</fullName>
    </submittedName>
</protein>
<dbReference type="InterPro" id="IPR013766">
    <property type="entry name" value="Thioredoxin_domain"/>
</dbReference>